<feature type="binding site" evidence="20">
    <location>
        <position position="366"/>
    </location>
    <ligand>
        <name>UDP-N-acetyl-alpha-D-glucosamine</name>
        <dbReference type="ChEBI" id="CHEBI:57705"/>
    </ligand>
</feature>
<feature type="binding site" evidence="20">
    <location>
        <position position="377"/>
    </location>
    <ligand>
        <name>UDP-N-acetyl-alpha-D-glucosamine</name>
        <dbReference type="ChEBI" id="CHEBI:57705"/>
    </ligand>
</feature>
<feature type="binding site" evidence="20">
    <location>
        <position position="74"/>
    </location>
    <ligand>
        <name>UDP-N-acetyl-alpha-D-glucosamine</name>
        <dbReference type="ChEBI" id="CHEBI:57705"/>
    </ligand>
</feature>
<dbReference type="Pfam" id="PF00483">
    <property type="entry name" value="NTP_transferase"/>
    <property type="match status" value="1"/>
</dbReference>
<feature type="region of interest" description="Linker" evidence="20">
    <location>
        <begin position="231"/>
        <end position="251"/>
    </location>
</feature>
<evidence type="ECO:0000256" key="14">
    <source>
        <dbReference type="ARBA" id="ARBA00023268"/>
    </source>
</evidence>
<dbReference type="GO" id="GO:0006048">
    <property type="term" value="P:UDP-N-acetylglucosamine biosynthetic process"/>
    <property type="evidence" value="ECO:0007669"/>
    <property type="project" value="InterPro"/>
</dbReference>
<dbReference type="InterPro" id="IPR029044">
    <property type="entry name" value="Nucleotide-diphossugar_trans"/>
</dbReference>
<feature type="binding site" evidence="20">
    <location>
        <position position="23"/>
    </location>
    <ligand>
        <name>UDP-N-acetyl-alpha-D-glucosamine</name>
        <dbReference type="ChEBI" id="CHEBI:57705"/>
    </ligand>
</feature>
<feature type="binding site" evidence="20">
    <location>
        <position position="440"/>
    </location>
    <ligand>
        <name>acetyl-CoA</name>
        <dbReference type="ChEBI" id="CHEBI:57288"/>
    </ligand>
</feature>
<reference evidence="23" key="1">
    <citation type="submission" date="2020-10" db="EMBL/GenBank/DDBJ databases">
        <authorList>
            <person name="Gilroy R."/>
        </authorList>
    </citation>
    <scope>NUCLEOTIDE SEQUENCE</scope>
    <source>
        <strain evidence="23">F6-4510</strain>
    </source>
</reference>
<feature type="domain" description="Mannose-1-phosphate guanyltransferase C-terminal" evidence="22">
    <location>
        <begin position="265"/>
        <end position="355"/>
    </location>
</feature>
<evidence type="ECO:0000256" key="18">
    <source>
        <dbReference type="ARBA" id="ARBA00048493"/>
    </source>
</evidence>
<feature type="binding site" evidence="20">
    <location>
        <position position="140"/>
    </location>
    <ligand>
        <name>UDP-N-acetyl-alpha-D-glucosamine</name>
        <dbReference type="ChEBI" id="CHEBI:57705"/>
    </ligand>
</feature>
<evidence type="ECO:0000256" key="11">
    <source>
        <dbReference type="ARBA" id="ARBA00022842"/>
    </source>
</evidence>
<proteinExistence type="inferred from homology"/>
<name>A0A9D9DUS2_9FIRM</name>
<feature type="binding site" evidence="20">
    <location>
        <position position="170"/>
    </location>
    <ligand>
        <name>UDP-N-acetyl-alpha-D-glucosamine</name>
        <dbReference type="ChEBI" id="CHEBI:57705"/>
    </ligand>
</feature>
<gene>
    <name evidence="20 23" type="primary">glmU</name>
    <name evidence="23" type="ORF">IAC55_01275</name>
</gene>
<evidence type="ECO:0000256" key="16">
    <source>
        <dbReference type="ARBA" id="ARBA00023316"/>
    </source>
</evidence>
<comment type="catalytic activity">
    <reaction evidence="18 20">
        <text>N-acetyl-alpha-D-glucosamine 1-phosphate + UTP + H(+) = UDP-N-acetyl-alpha-D-glucosamine + diphosphate</text>
        <dbReference type="Rhea" id="RHEA:13509"/>
        <dbReference type="ChEBI" id="CHEBI:15378"/>
        <dbReference type="ChEBI" id="CHEBI:33019"/>
        <dbReference type="ChEBI" id="CHEBI:46398"/>
        <dbReference type="ChEBI" id="CHEBI:57705"/>
        <dbReference type="ChEBI" id="CHEBI:57776"/>
        <dbReference type="EC" id="2.7.7.23"/>
    </reaction>
</comment>
<evidence type="ECO:0000256" key="10">
    <source>
        <dbReference type="ARBA" id="ARBA00022737"/>
    </source>
</evidence>
<evidence type="ECO:0000256" key="8">
    <source>
        <dbReference type="ARBA" id="ARBA00022695"/>
    </source>
</evidence>
<feature type="region of interest" description="N-acetyltransferase" evidence="20">
    <location>
        <begin position="252"/>
        <end position="453"/>
    </location>
</feature>
<dbReference type="SUPFAM" id="SSF53448">
    <property type="entry name" value="Nucleotide-diphospho-sugar transferases"/>
    <property type="match status" value="1"/>
</dbReference>
<dbReference type="InterPro" id="IPR038009">
    <property type="entry name" value="GlmU_C_LbH"/>
</dbReference>
<comment type="similarity">
    <text evidence="5 20">In the N-terminal section; belongs to the N-acetylglucosamine-1-phosphate uridyltransferase family.</text>
</comment>
<evidence type="ECO:0000313" key="24">
    <source>
        <dbReference type="Proteomes" id="UP000823611"/>
    </source>
</evidence>
<evidence type="ECO:0000256" key="17">
    <source>
        <dbReference type="ARBA" id="ARBA00048247"/>
    </source>
</evidence>
<dbReference type="AlphaFoldDB" id="A0A9D9DUS2"/>
<comment type="catalytic activity">
    <reaction evidence="17 20">
        <text>alpha-D-glucosamine 1-phosphate + acetyl-CoA = N-acetyl-alpha-D-glucosamine 1-phosphate + CoA + H(+)</text>
        <dbReference type="Rhea" id="RHEA:13725"/>
        <dbReference type="ChEBI" id="CHEBI:15378"/>
        <dbReference type="ChEBI" id="CHEBI:57287"/>
        <dbReference type="ChEBI" id="CHEBI:57288"/>
        <dbReference type="ChEBI" id="CHEBI:57776"/>
        <dbReference type="ChEBI" id="CHEBI:58516"/>
        <dbReference type="EC" id="2.3.1.157"/>
    </reaction>
</comment>
<dbReference type="GO" id="GO:0008360">
    <property type="term" value="P:regulation of cell shape"/>
    <property type="evidence" value="ECO:0007669"/>
    <property type="project" value="UniProtKB-KW"/>
</dbReference>
<keyword evidence="11 20" id="KW-0460">Magnesium</keyword>
<evidence type="ECO:0000259" key="22">
    <source>
        <dbReference type="Pfam" id="PF25087"/>
    </source>
</evidence>
<evidence type="ECO:0000256" key="19">
    <source>
        <dbReference type="ARBA" id="ARBA00049628"/>
    </source>
</evidence>
<comment type="pathway">
    <text evidence="3 20">Nucleotide-sugar biosynthesis; UDP-N-acetyl-alpha-D-glucosamine biosynthesis; UDP-N-acetyl-alpha-D-glucosamine from N-acetyl-alpha-D-glucosamine 1-phosphate: step 1/1.</text>
</comment>
<sequence>MDNLKAIILAGGEGTRMKSKMPKVLHKILNKTMVDYVIDVALKCGCEDVCTVIGHKGDMVRESIGEGRVKFAIQKEQLGTGHAVMQADDFIDENKDIIILYGDTPLITAETIEKLVTFHRDNGNGCTIVSAIVDDPTGYGHIIRNAGGSFKKNVEHKDATDDEKNIKEINTGIYCFNGAKLKDALKNITNDNSQGEYYLPDTLEIILSKGSSVDAMVVDDVTEFFGVNSRVQLAEATEIMKKRINRKHMENGVTIVDPSNTYIDSDVTIGCDTIIYPNSVIEGNTVIGEDCKIGPSARITNMVIGDEVKFQASTGMDSKVGNRTTVGPYAYIRPNSVVGEDVKVGDFVEIKNSNIGNGTKISHLTYVGDTDCGERINFGCGTVTVNYDGKNKFRTVIEDDVFIGCNANLVAPVTLKKGSYVAAGSTITKDVPEDVLAVARARQQIIEGWTKKK</sequence>
<dbReference type="GO" id="GO:0019134">
    <property type="term" value="F:glucosamine-1-phosphate N-acetyltransferase activity"/>
    <property type="evidence" value="ECO:0007669"/>
    <property type="project" value="UniProtKB-UniRule"/>
</dbReference>
<feature type="binding site" evidence="20">
    <location>
        <position position="155"/>
    </location>
    <ligand>
        <name>UDP-N-acetyl-alpha-D-glucosamine</name>
        <dbReference type="ChEBI" id="CHEBI:57705"/>
    </ligand>
</feature>
<feature type="binding site" evidence="20">
    <location>
        <position position="103"/>
    </location>
    <ligand>
        <name>Mg(2+)</name>
        <dbReference type="ChEBI" id="CHEBI:18420"/>
    </ligand>
</feature>
<dbReference type="GO" id="GO:0016020">
    <property type="term" value="C:membrane"/>
    <property type="evidence" value="ECO:0007669"/>
    <property type="project" value="GOC"/>
</dbReference>
<dbReference type="Proteomes" id="UP000823611">
    <property type="component" value="Unassembled WGS sequence"/>
</dbReference>
<dbReference type="HAMAP" id="MF_01631">
    <property type="entry name" value="GlmU"/>
    <property type="match status" value="1"/>
</dbReference>
<dbReference type="Pfam" id="PF25087">
    <property type="entry name" value="GMPPB_C"/>
    <property type="match status" value="1"/>
</dbReference>
<feature type="active site" description="Proton acceptor" evidence="20">
    <location>
        <position position="363"/>
    </location>
</feature>
<dbReference type="InterPro" id="IPR050065">
    <property type="entry name" value="GlmU-like"/>
</dbReference>
<dbReference type="GO" id="GO:0071555">
    <property type="term" value="P:cell wall organization"/>
    <property type="evidence" value="ECO:0007669"/>
    <property type="project" value="UniProtKB-KW"/>
</dbReference>
<evidence type="ECO:0000259" key="21">
    <source>
        <dbReference type="Pfam" id="PF00483"/>
    </source>
</evidence>
<dbReference type="PANTHER" id="PTHR43584:SF3">
    <property type="entry name" value="BIFUNCTIONAL PROTEIN GLMU"/>
    <property type="match status" value="1"/>
</dbReference>
<feature type="binding site" evidence="20">
    <location>
        <position position="228"/>
    </location>
    <ligand>
        <name>UDP-N-acetyl-alpha-D-glucosamine</name>
        <dbReference type="ChEBI" id="CHEBI:57705"/>
    </ligand>
</feature>
<evidence type="ECO:0000256" key="20">
    <source>
        <dbReference type="HAMAP-Rule" id="MF_01631"/>
    </source>
</evidence>
<dbReference type="CDD" id="cd02540">
    <property type="entry name" value="GT2_GlmU_N_bac"/>
    <property type="match status" value="1"/>
</dbReference>
<keyword evidence="14 20" id="KW-0511">Multifunctional enzyme</keyword>
<accession>A0A9D9DUS2</accession>
<evidence type="ECO:0000256" key="15">
    <source>
        <dbReference type="ARBA" id="ARBA00023315"/>
    </source>
</evidence>
<evidence type="ECO:0000256" key="1">
    <source>
        <dbReference type="ARBA" id="ARBA00004496"/>
    </source>
</evidence>
<feature type="domain" description="Nucleotidyl transferase" evidence="21">
    <location>
        <begin position="5"/>
        <end position="217"/>
    </location>
</feature>
<feature type="binding site" evidence="20">
    <location>
        <begin position="79"/>
        <end position="80"/>
    </location>
    <ligand>
        <name>UDP-N-acetyl-alpha-D-glucosamine</name>
        <dbReference type="ChEBI" id="CHEBI:57705"/>
    </ligand>
</feature>
<comment type="similarity">
    <text evidence="4 20">In the C-terminal section; belongs to the transferase hexapeptide repeat family.</text>
</comment>
<keyword evidence="8 20" id="KW-0548">Nucleotidyltransferase</keyword>
<dbReference type="Pfam" id="PF00132">
    <property type="entry name" value="Hexapep"/>
    <property type="match status" value="1"/>
</dbReference>
<keyword evidence="12 20" id="KW-0133">Cell shape</keyword>
<dbReference type="PANTHER" id="PTHR43584">
    <property type="entry name" value="NUCLEOTIDYL TRANSFERASE"/>
    <property type="match status" value="1"/>
</dbReference>
<dbReference type="NCBIfam" id="NF010934">
    <property type="entry name" value="PRK14354.1"/>
    <property type="match status" value="1"/>
</dbReference>
<comment type="subcellular location">
    <subcellularLocation>
        <location evidence="1 20">Cytoplasm</location>
    </subcellularLocation>
</comment>
<comment type="subunit">
    <text evidence="20">Homotrimer.</text>
</comment>
<feature type="region of interest" description="Pyrophosphorylase" evidence="20">
    <location>
        <begin position="1"/>
        <end position="230"/>
    </location>
</feature>
<dbReference type="GO" id="GO:0000902">
    <property type="term" value="P:cell morphogenesis"/>
    <property type="evidence" value="ECO:0007669"/>
    <property type="project" value="UniProtKB-UniRule"/>
</dbReference>
<comment type="caution">
    <text evidence="23">The sequence shown here is derived from an EMBL/GenBank/DDBJ whole genome shotgun (WGS) entry which is preliminary data.</text>
</comment>
<keyword evidence="7 20" id="KW-0808">Transferase</keyword>
<dbReference type="InterPro" id="IPR011004">
    <property type="entry name" value="Trimer_LpxA-like_sf"/>
</dbReference>
<evidence type="ECO:0000256" key="7">
    <source>
        <dbReference type="ARBA" id="ARBA00022679"/>
    </source>
</evidence>
<evidence type="ECO:0000256" key="5">
    <source>
        <dbReference type="ARBA" id="ARBA00007947"/>
    </source>
</evidence>
<comment type="cofactor">
    <cofactor evidence="20">
        <name>Mg(2+)</name>
        <dbReference type="ChEBI" id="CHEBI:18420"/>
    </cofactor>
    <text evidence="20">Binds 1 Mg(2+) ion per subunit.</text>
</comment>
<dbReference type="EC" id="2.3.1.157" evidence="20"/>
<feature type="binding site" evidence="20">
    <location>
        <begin position="386"/>
        <end position="387"/>
    </location>
    <ligand>
        <name>acetyl-CoA</name>
        <dbReference type="ChEBI" id="CHEBI:57288"/>
    </ligand>
</feature>
<feature type="binding site" evidence="20">
    <location>
        <position position="228"/>
    </location>
    <ligand>
        <name>Mg(2+)</name>
        <dbReference type="ChEBI" id="CHEBI:18420"/>
    </ligand>
</feature>
<dbReference type="NCBIfam" id="TIGR01173">
    <property type="entry name" value="glmU"/>
    <property type="match status" value="1"/>
</dbReference>
<dbReference type="GO" id="GO:0009252">
    <property type="term" value="P:peptidoglycan biosynthetic process"/>
    <property type="evidence" value="ECO:0007669"/>
    <property type="project" value="UniProtKB-UniRule"/>
</dbReference>
<keyword evidence="15 20" id="KW-0012">Acyltransferase</keyword>
<dbReference type="Gene3D" id="3.90.550.10">
    <property type="entry name" value="Spore Coat Polysaccharide Biosynthesis Protein SpsA, Chain A"/>
    <property type="match status" value="1"/>
</dbReference>
<feature type="binding site" evidence="20">
    <location>
        <position position="423"/>
    </location>
    <ligand>
        <name>acetyl-CoA</name>
        <dbReference type="ChEBI" id="CHEBI:57288"/>
    </ligand>
</feature>
<dbReference type="CDD" id="cd03353">
    <property type="entry name" value="LbH_GlmU_C"/>
    <property type="match status" value="1"/>
</dbReference>
<dbReference type="GO" id="GO:0009245">
    <property type="term" value="P:lipid A biosynthetic process"/>
    <property type="evidence" value="ECO:0007669"/>
    <property type="project" value="UniProtKB-UniRule"/>
</dbReference>
<dbReference type="GO" id="GO:0005737">
    <property type="term" value="C:cytoplasm"/>
    <property type="evidence" value="ECO:0007669"/>
    <property type="project" value="UniProtKB-SubCell"/>
</dbReference>
<evidence type="ECO:0000256" key="4">
    <source>
        <dbReference type="ARBA" id="ARBA00007707"/>
    </source>
</evidence>
<keyword evidence="10 20" id="KW-0677">Repeat</keyword>
<dbReference type="InterPro" id="IPR001451">
    <property type="entry name" value="Hexapep"/>
</dbReference>
<evidence type="ECO:0000256" key="12">
    <source>
        <dbReference type="ARBA" id="ARBA00022960"/>
    </source>
</evidence>
<evidence type="ECO:0000256" key="6">
    <source>
        <dbReference type="ARBA" id="ARBA00022490"/>
    </source>
</evidence>
<dbReference type="InterPro" id="IPR005882">
    <property type="entry name" value="Bifunctional_GlmU"/>
</dbReference>
<reference evidence="23" key="2">
    <citation type="journal article" date="2021" name="PeerJ">
        <title>Extensive microbial diversity within the chicken gut microbiome revealed by metagenomics and culture.</title>
        <authorList>
            <person name="Gilroy R."/>
            <person name="Ravi A."/>
            <person name="Getino M."/>
            <person name="Pursley I."/>
            <person name="Horton D.L."/>
            <person name="Alikhan N.F."/>
            <person name="Baker D."/>
            <person name="Gharbi K."/>
            <person name="Hall N."/>
            <person name="Watson M."/>
            <person name="Adriaenssens E.M."/>
            <person name="Foster-Nyarko E."/>
            <person name="Jarju S."/>
            <person name="Secka A."/>
            <person name="Antonio M."/>
            <person name="Oren A."/>
            <person name="Chaudhuri R.R."/>
            <person name="La Ragione R."/>
            <person name="Hildebrand F."/>
            <person name="Pallen M.J."/>
        </authorList>
    </citation>
    <scope>NUCLEOTIDE SEQUENCE</scope>
    <source>
        <strain evidence="23">F6-4510</strain>
    </source>
</reference>
<evidence type="ECO:0000256" key="13">
    <source>
        <dbReference type="ARBA" id="ARBA00022984"/>
    </source>
</evidence>
<organism evidence="23 24">
    <name type="scientific">Candidatus Fimicola merdigallinarum</name>
    <dbReference type="NCBI Taxonomy" id="2840819"/>
    <lineage>
        <taxon>Bacteria</taxon>
        <taxon>Bacillati</taxon>
        <taxon>Bacillota</taxon>
        <taxon>Clostridia</taxon>
        <taxon>Lachnospirales</taxon>
        <taxon>Lachnospiraceae</taxon>
        <taxon>Lachnospiraceae incertae sedis</taxon>
        <taxon>Candidatus Fimicola</taxon>
    </lineage>
</organism>
<dbReference type="GO" id="GO:0003977">
    <property type="term" value="F:UDP-N-acetylglucosamine diphosphorylase activity"/>
    <property type="evidence" value="ECO:0007669"/>
    <property type="project" value="UniProtKB-UniRule"/>
</dbReference>
<feature type="binding site" evidence="20">
    <location>
        <position position="351"/>
    </location>
    <ligand>
        <name>UDP-N-acetyl-alpha-D-glucosamine</name>
        <dbReference type="ChEBI" id="CHEBI:57705"/>
    </ligand>
</feature>
<evidence type="ECO:0000256" key="2">
    <source>
        <dbReference type="ARBA" id="ARBA00005166"/>
    </source>
</evidence>
<evidence type="ECO:0000256" key="3">
    <source>
        <dbReference type="ARBA" id="ARBA00005208"/>
    </source>
</evidence>
<comment type="pathway">
    <text evidence="2 20">Nucleotide-sugar biosynthesis; UDP-N-acetyl-alpha-D-glucosamine biosynthesis; N-acetyl-alpha-D-glucosamine 1-phosphate from alpha-D-glucosamine 6-phosphate (route II): step 2/2.</text>
</comment>
<dbReference type="SUPFAM" id="SSF51161">
    <property type="entry name" value="Trimeric LpxA-like enzymes"/>
    <property type="match status" value="1"/>
</dbReference>
<dbReference type="Gene3D" id="2.160.10.10">
    <property type="entry name" value="Hexapeptide repeat proteins"/>
    <property type="match status" value="1"/>
</dbReference>
<keyword evidence="13 20" id="KW-0573">Peptidoglycan synthesis</keyword>
<evidence type="ECO:0000256" key="9">
    <source>
        <dbReference type="ARBA" id="ARBA00022723"/>
    </source>
</evidence>
<keyword evidence="6 20" id="KW-0963">Cytoplasm</keyword>
<dbReference type="InterPro" id="IPR056729">
    <property type="entry name" value="GMPPB_C"/>
</dbReference>
<keyword evidence="9 20" id="KW-0479">Metal-binding</keyword>
<keyword evidence="16 20" id="KW-0961">Cell wall biogenesis/degradation</keyword>
<comment type="pathway">
    <text evidence="20">Bacterial outer membrane biogenesis; LPS lipid A biosynthesis.</text>
</comment>
<dbReference type="EMBL" id="JADIMX010000026">
    <property type="protein sequence ID" value="MBO8433938.1"/>
    <property type="molecule type" value="Genomic_DNA"/>
</dbReference>
<dbReference type="GO" id="GO:0000287">
    <property type="term" value="F:magnesium ion binding"/>
    <property type="evidence" value="ECO:0007669"/>
    <property type="project" value="UniProtKB-UniRule"/>
</dbReference>
<comment type="function">
    <text evidence="19 20">Catalyzes the last two sequential reactions in the de novo biosynthetic pathway for UDP-N-acetylglucosamine (UDP-GlcNAc). The C-terminal domain catalyzes the transfer of acetyl group from acetyl coenzyme A to glucosamine-1-phosphate (GlcN-1-P) to produce N-acetylglucosamine-1-phosphate (GlcNAc-1-P), which is converted into UDP-GlcNAc by the transfer of uridine 5-monophosphate (from uridine 5-triphosphate), a reaction catalyzed by the N-terminal domain.</text>
</comment>
<comment type="caution">
    <text evidence="20">Lacks conserved residue(s) required for the propagation of feature annotation.</text>
</comment>
<evidence type="ECO:0000313" key="23">
    <source>
        <dbReference type="EMBL" id="MBO8433938.1"/>
    </source>
</evidence>
<protein>
    <recommendedName>
        <fullName evidence="20">Bifunctional protein GlmU</fullName>
    </recommendedName>
    <domain>
        <recommendedName>
            <fullName evidence="20">UDP-N-acetylglucosamine pyrophosphorylase</fullName>
            <ecNumber evidence="20">2.7.7.23</ecNumber>
        </recommendedName>
        <alternativeName>
            <fullName evidence="20">N-acetylglucosamine-1-phosphate uridyltransferase</fullName>
        </alternativeName>
    </domain>
    <domain>
        <recommendedName>
            <fullName evidence="20">Glucosamine-1-phosphate N-acetyltransferase</fullName>
            <ecNumber evidence="20">2.3.1.157</ecNumber>
        </recommendedName>
    </domain>
</protein>
<feature type="binding site" evidence="20">
    <location>
        <position position="333"/>
    </location>
    <ligand>
        <name>UDP-N-acetyl-alpha-D-glucosamine</name>
        <dbReference type="ChEBI" id="CHEBI:57705"/>
    </ligand>
</feature>
<dbReference type="EC" id="2.7.7.23" evidence="20"/>
<feature type="binding site" evidence="20">
    <location>
        <begin position="101"/>
        <end position="103"/>
    </location>
    <ligand>
        <name>UDP-N-acetyl-alpha-D-glucosamine</name>
        <dbReference type="ChEBI" id="CHEBI:57705"/>
    </ligand>
</feature>
<dbReference type="InterPro" id="IPR005835">
    <property type="entry name" value="NTP_transferase_dom"/>
</dbReference>